<dbReference type="Proteomes" id="UP000184436">
    <property type="component" value="Unassembled WGS sequence"/>
</dbReference>
<dbReference type="OrthoDB" id="1151565at2"/>
<evidence type="ECO:0008006" key="3">
    <source>
        <dbReference type="Google" id="ProtNLM"/>
    </source>
</evidence>
<organism evidence="1 2">
    <name type="scientific">Bacteroides faecichinchillae</name>
    <dbReference type="NCBI Taxonomy" id="871325"/>
    <lineage>
        <taxon>Bacteria</taxon>
        <taxon>Pseudomonadati</taxon>
        <taxon>Bacteroidota</taxon>
        <taxon>Bacteroidia</taxon>
        <taxon>Bacteroidales</taxon>
        <taxon>Bacteroidaceae</taxon>
        <taxon>Bacteroides</taxon>
    </lineage>
</organism>
<reference evidence="1 2" key="1">
    <citation type="submission" date="2016-11" db="EMBL/GenBank/DDBJ databases">
        <authorList>
            <person name="Jaros S."/>
            <person name="Januszkiewicz K."/>
            <person name="Wedrychowicz H."/>
        </authorList>
    </citation>
    <scope>NUCLEOTIDE SEQUENCE [LARGE SCALE GENOMIC DNA]</scope>
    <source>
        <strain evidence="1 2">DSM 26883</strain>
    </source>
</reference>
<keyword evidence="2" id="KW-1185">Reference proteome</keyword>
<sequence length="91" mass="10068">MIGAERIPDDTPLFKLTVGELKTFIESIIPQAPVTKEKKYVYGYKGIAEIFQCSLSKAQSIKMSGAIDKAIIQTGRIIKVDVDLALKLLQK</sequence>
<accession>A0A1M5F5J1</accession>
<gene>
    <name evidence="1" type="ORF">SAMN05444349_14131</name>
</gene>
<dbReference type="STRING" id="871325.SAMN05444349_14131"/>
<proteinExistence type="predicted"/>
<dbReference type="RefSeq" id="WP_025076519.1">
    <property type="nucleotide sequence ID" value="NZ_FQVD01000041.1"/>
</dbReference>
<evidence type="ECO:0000313" key="1">
    <source>
        <dbReference type="EMBL" id="SHF86870.1"/>
    </source>
</evidence>
<dbReference type="EMBL" id="FQVD01000041">
    <property type="protein sequence ID" value="SHF86870.1"/>
    <property type="molecule type" value="Genomic_DNA"/>
</dbReference>
<dbReference type="Pfam" id="PF12964">
    <property type="entry name" value="DUF3853"/>
    <property type="match status" value="1"/>
</dbReference>
<dbReference type="InterPro" id="IPR024363">
    <property type="entry name" value="DUF3853"/>
</dbReference>
<protein>
    <recommendedName>
        <fullName evidence="3">DUF3853 family protein</fullName>
    </recommendedName>
</protein>
<evidence type="ECO:0000313" key="2">
    <source>
        <dbReference type="Proteomes" id="UP000184436"/>
    </source>
</evidence>
<dbReference type="AlphaFoldDB" id="A0A1M5F5J1"/>
<name>A0A1M5F5J1_9BACE</name>